<reference evidence="4" key="1">
    <citation type="submission" date="2020-12" db="EMBL/GenBank/DDBJ databases">
        <title>Metabolic potential, ecology and presence of endohyphal bacteria is reflected in genomic diversity of Mucoromycotina.</title>
        <authorList>
            <person name="Muszewska A."/>
            <person name="Okrasinska A."/>
            <person name="Steczkiewicz K."/>
            <person name="Drgas O."/>
            <person name="Orlowska M."/>
            <person name="Perlinska-Lenart U."/>
            <person name="Aleksandrzak-Piekarczyk T."/>
            <person name="Szatraj K."/>
            <person name="Zielenkiewicz U."/>
            <person name="Pilsyk S."/>
            <person name="Malc E."/>
            <person name="Mieczkowski P."/>
            <person name="Kruszewska J.S."/>
            <person name="Biernat P."/>
            <person name="Pawlowska J."/>
        </authorList>
    </citation>
    <scope>NUCLEOTIDE SEQUENCE</scope>
    <source>
        <strain evidence="4">WA0000051536</strain>
    </source>
</reference>
<dbReference type="EMBL" id="JAEPRA010000009">
    <property type="protein sequence ID" value="KAG2180772.1"/>
    <property type="molecule type" value="Genomic_DNA"/>
</dbReference>
<evidence type="ECO:0000313" key="5">
    <source>
        <dbReference type="Proteomes" id="UP000612746"/>
    </source>
</evidence>
<dbReference type="PANTHER" id="PTHR43056:SF5">
    <property type="entry name" value="PEPTIDASE S9 PROLYL OLIGOPEPTIDASE CATALYTIC DOMAIN-CONTAINING PROTEIN"/>
    <property type="match status" value="1"/>
</dbReference>
<dbReference type="InterPro" id="IPR001375">
    <property type="entry name" value="Peptidase_S9_cat"/>
</dbReference>
<keyword evidence="2" id="KW-0645">Protease</keyword>
<dbReference type="AlphaFoldDB" id="A0A8H7UGG4"/>
<dbReference type="SUPFAM" id="SSF53474">
    <property type="entry name" value="alpha/beta-Hydrolases"/>
    <property type="match status" value="1"/>
</dbReference>
<keyword evidence="5" id="KW-1185">Reference proteome</keyword>
<dbReference type="InterPro" id="IPR029058">
    <property type="entry name" value="AB_hydrolase_fold"/>
</dbReference>
<sequence length="661" mass="73901">MVQTKPFGSWTSPITAESLGKESGPRHDFNVVVDPATNNVYWTGSSGEASGRVTIFSRKIDGSDEKKVVLPDSFNCRTRAHEYGGGAFTVYKNVLYFSNIVDDRLYKLDLNTGRVTPIVPENPHYRYADMEIDHEERFLICVREEHFENETPKDVINTMVTINLLGDNLDQAVKVIAEGNDFYISPRLNPVSTKLAYITWNHPNMTWDFTKLHIANVSVSNGVQLSDDTCVVGDKIDESIMQPRYASDGTLYVLSDRSGFWNPYKYENGDIQLLLPQPLAQEFGGPTWNFGQTDYRPFQSDPTKLLCKNKSSLAVLDTTNKTLTNLPTPFKGAAHLSTAVYNGEDYAVFLGVSSNKPTTIAAYNVTEKKVKTYLVESALEPLDDAYISVSEEISFPTKLGEGYCFFYPPKNPDFQGEGLPPLIVLSHGGPTASADGSYNRNYLYWTSRGFAIADVNYGGSSGYGREYRNRLHKNWGVVDVNDCCDAALYLAEKGYVDREKLSIKGASAGGYTTLASLTFRPEVFKAGCSLFGISDITLIAKESHKFESRYIDNLIGQYPRDIELFQKRSPIHYVNNISCPVILFQGLDDKVVPPSQAEVMLTAMNANKVPNAYVAYEGESHGFRKPENIIRTLELEQWFYGQIFGFPVEGIEGVEISNYHK</sequence>
<dbReference type="Proteomes" id="UP000612746">
    <property type="component" value="Unassembled WGS sequence"/>
</dbReference>
<evidence type="ECO:0000313" key="4">
    <source>
        <dbReference type="EMBL" id="KAG2180772.1"/>
    </source>
</evidence>
<dbReference type="EC" id="3.4.21.-" evidence="2"/>
<dbReference type="Gene3D" id="3.40.50.1820">
    <property type="entry name" value="alpha/beta hydrolase"/>
    <property type="match status" value="1"/>
</dbReference>
<dbReference type="GO" id="GO:0006508">
    <property type="term" value="P:proteolysis"/>
    <property type="evidence" value="ECO:0007669"/>
    <property type="project" value="UniProtKB-KW"/>
</dbReference>
<keyword evidence="2" id="KW-0720">Serine protease</keyword>
<gene>
    <name evidence="4" type="ORF">INT44_003779</name>
</gene>
<proteinExistence type="inferred from homology"/>
<evidence type="ECO:0000256" key="2">
    <source>
        <dbReference type="RuleBase" id="RU368024"/>
    </source>
</evidence>
<keyword evidence="2" id="KW-0378">Hydrolase</keyword>
<accession>A0A8H7UGG4</accession>
<comment type="caution">
    <text evidence="4">The sequence shown here is derived from an EMBL/GenBank/DDBJ whole genome shotgun (WGS) entry which is preliminary data.</text>
</comment>
<dbReference type="SUPFAM" id="SSF82171">
    <property type="entry name" value="DPP6 N-terminal domain-like"/>
    <property type="match status" value="1"/>
</dbReference>
<protein>
    <recommendedName>
        <fullName evidence="2">Prolyl endopeptidase</fullName>
        <ecNumber evidence="2">3.4.21.-</ecNumber>
    </recommendedName>
</protein>
<evidence type="ECO:0000259" key="3">
    <source>
        <dbReference type="Pfam" id="PF00326"/>
    </source>
</evidence>
<dbReference type="PRINTS" id="PR00862">
    <property type="entry name" value="PROLIGOPTASE"/>
</dbReference>
<dbReference type="GO" id="GO:0004252">
    <property type="term" value="F:serine-type endopeptidase activity"/>
    <property type="evidence" value="ECO:0007669"/>
    <property type="project" value="UniProtKB-UniRule"/>
</dbReference>
<evidence type="ECO:0000256" key="1">
    <source>
        <dbReference type="ARBA" id="ARBA00005228"/>
    </source>
</evidence>
<dbReference type="OrthoDB" id="416344at2759"/>
<dbReference type="Pfam" id="PF00326">
    <property type="entry name" value="Peptidase_S9"/>
    <property type="match status" value="1"/>
</dbReference>
<comment type="similarity">
    <text evidence="1 2">Belongs to the peptidase S9A family.</text>
</comment>
<dbReference type="InterPro" id="IPR050585">
    <property type="entry name" value="Xaa-Pro_dipeptidyl-ppase/CocE"/>
</dbReference>
<feature type="domain" description="Peptidase S9 prolyl oligopeptidase catalytic" evidence="3">
    <location>
        <begin position="440"/>
        <end position="645"/>
    </location>
</feature>
<name>A0A8H7UGG4_9FUNG</name>
<dbReference type="PANTHER" id="PTHR43056">
    <property type="entry name" value="PEPTIDASE S9 PROLYL OLIGOPEPTIDASE"/>
    <property type="match status" value="1"/>
</dbReference>
<organism evidence="4 5">
    <name type="scientific">Umbelopsis vinacea</name>
    <dbReference type="NCBI Taxonomy" id="44442"/>
    <lineage>
        <taxon>Eukaryota</taxon>
        <taxon>Fungi</taxon>
        <taxon>Fungi incertae sedis</taxon>
        <taxon>Mucoromycota</taxon>
        <taxon>Mucoromycotina</taxon>
        <taxon>Umbelopsidomycetes</taxon>
        <taxon>Umbelopsidales</taxon>
        <taxon>Umbelopsidaceae</taxon>
        <taxon>Umbelopsis</taxon>
    </lineage>
</organism>
<dbReference type="InterPro" id="IPR002470">
    <property type="entry name" value="Peptidase_S9A"/>
</dbReference>